<evidence type="ECO:0000256" key="3">
    <source>
        <dbReference type="ARBA" id="ARBA00022741"/>
    </source>
</evidence>
<dbReference type="GO" id="GO:0003746">
    <property type="term" value="F:translation elongation factor activity"/>
    <property type="evidence" value="ECO:0007669"/>
    <property type="project" value="UniProtKB-KW"/>
</dbReference>
<name>A0A0D2X0M4_CAPO3</name>
<dbReference type="PhylomeDB" id="A0A0D2X0M4"/>
<sequence>MSSTTEPEAAATTTSKPPATTAAAGESESATASALPPASASTTPPALTLMAADRDGGLALPIAAAPSSAGSHVSHSPSTTGTLTTASRPPSQPLSPALTLVEEHPLMQPARGLSADSSRSASNLAATIKPGATAPPPPPPAVSSPPPPPSPPPPRALLRPASLHEDADAGADADVDDDKDDESAANSSSNKSDASSSANPRQSHLRHSVANSPAPTAAAAATPTTTASTTTATTPSATDTAAAAAAAAASTAADGALAGSASASADLNHPQLNAAMMPLAAAASAPSIPALLNNGLGTTAATESMPSPPPSAASSSSSLSSGTHSTKRRSHVSRQRLSATLAFGTMASPPSSSSDELSSHGSDTRPSSRHAKFASDVGGRAATKGVPSIRQVEYWARLKNLKELYEQDYITVTEYRERKAQLVDELTGTTCTSVTSTTAGGSPRGESHSPTTVAHRPPPDFALLASESAMKHTFSVALGTWTNTPISVKIESEPFARGGLRAAYHMMDLSEANKGVTFVAKMAVGEEEREQYFQDAEMQMFCRLWADRYNAYNPPKKIEFIEAWLISLTDRPNHPLCAVEHFIDGPYRKHNNNYGYVNDDDERNTPQAFSHFTYEASKHQLLVCDVQGVGDRYTDPQMHTIDRVGFGKGNLGIKGIEKFLQTHRCSAICRYLKLPSINAKQYDVGTIPSTRFMSSNAVEGISLSIPASTPVNSAPASPRQMSYVASLGMVSTKSSVNSTINSSSVRRRASAETTRLLGNKASLVVLCFAY</sequence>
<feature type="compositionally biased region" description="Low complexity" evidence="6">
    <location>
        <begin position="348"/>
        <end position="361"/>
    </location>
</feature>
<keyword evidence="1" id="KW-0723">Serine/threonine-protein kinase</keyword>
<dbReference type="PANTHER" id="PTHR45992">
    <property type="entry name" value="EUKARYOTIC ELONGATION FACTOR 2 KINASE-RELATED"/>
    <property type="match status" value="1"/>
</dbReference>
<evidence type="ECO:0000256" key="4">
    <source>
        <dbReference type="ARBA" id="ARBA00022777"/>
    </source>
</evidence>
<evidence type="ECO:0000259" key="7">
    <source>
        <dbReference type="PROSITE" id="PS51158"/>
    </source>
</evidence>
<dbReference type="InterPro" id="IPR011009">
    <property type="entry name" value="Kinase-like_dom_sf"/>
</dbReference>
<feature type="compositionally biased region" description="Polar residues" evidence="6">
    <location>
        <begin position="115"/>
        <end position="125"/>
    </location>
</feature>
<feature type="region of interest" description="Disordered" evidence="6">
    <location>
        <begin position="1"/>
        <end position="262"/>
    </location>
</feature>
<proteinExistence type="predicted"/>
<gene>
    <name evidence="8" type="ORF">CAOG_000810</name>
</gene>
<accession>A0A0D2X0M4</accession>
<feature type="compositionally biased region" description="Low complexity" evidence="6">
    <location>
        <begin position="212"/>
        <end position="262"/>
    </location>
</feature>
<dbReference type="InterPro" id="IPR051852">
    <property type="entry name" value="Alpha-type_PK"/>
</dbReference>
<feature type="domain" description="Alpha-type protein kinase" evidence="7">
    <location>
        <begin position="473"/>
        <end position="677"/>
    </location>
</feature>
<feature type="compositionally biased region" description="Polar residues" evidence="6">
    <location>
        <begin position="79"/>
        <end position="89"/>
    </location>
</feature>
<feature type="compositionally biased region" description="Low complexity" evidence="6">
    <location>
        <begin position="184"/>
        <end position="198"/>
    </location>
</feature>
<evidence type="ECO:0000313" key="9">
    <source>
        <dbReference type="Proteomes" id="UP000008743"/>
    </source>
</evidence>
<dbReference type="GO" id="GO:0005524">
    <property type="term" value="F:ATP binding"/>
    <property type="evidence" value="ECO:0007669"/>
    <property type="project" value="UniProtKB-KW"/>
</dbReference>
<feature type="region of interest" description="Disordered" evidence="6">
    <location>
        <begin position="299"/>
        <end position="383"/>
    </location>
</feature>
<dbReference type="SUPFAM" id="SSF56112">
    <property type="entry name" value="Protein kinase-like (PK-like)"/>
    <property type="match status" value="1"/>
</dbReference>
<protein>
    <submittedName>
        <fullName evidence="8">Eukaryotic elongation factor-2 kinase</fullName>
    </submittedName>
</protein>
<feature type="compositionally biased region" description="Low complexity" evidence="6">
    <location>
        <begin position="312"/>
        <end position="324"/>
    </location>
</feature>
<feature type="compositionally biased region" description="Pro residues" evidence="6">
    <location>
        <begin position="133"/>
        <end position="155"/>
    </location>
</feature>
<evidence type="ECO:0000256" key="6">
    <source>
        <dbReference type="SAM" id="MobiDB-lite"/>
    </source>
</evidence>
<dbReference type="PANTHER" id="PTHR45992:SF2">
    <property type="entry name" value="EUKARYOTIC ELONGATION FACTOR 2 KINASE"/>
    <property type="match status" value="1"/>
</dbReference>
<dbReference type="FunFam" id="3.20.200.10:FF:000002">
    <property type="entry name" value="Eukaryotic elongation factor 2 kinase"/>
    <property type="match status" value="1"/>
</dbReference>
<dbReference type="EMBL" id="KE346360">
    <property type="protein sequence ID" value="KJE89314.1"/>
    <property type="molecule type" value="Genomic_DNA"/>
</dbReference>
<feature type="compositionally biased region" description="Basic residues" evidence="6">
    <location>
        <begin position="325"/>
        <end position="334"/>
    </location>
</feature>
<dbReference type="GO" id="GO:1903013">
    <property type="term" value="P:response to differentiation-inducing factor 1"/>
    <property type="evidence" value="ECO:0007669"/>
    <property type="project" value="TreeGrafter"/>
</dbReference>
<keyword evidence="9" id="KW-1185">Reference proteome</keyword>
<dbReference type="CDD" id="cd16968">
    <property type="entry name" value="Alpha_kinase_MHCK_like"/>
    <property type="match status" value="1"/>
</dbReference>
<dbReference type="GO" id="GO:0031037">
    <property type="term" value="P:myosin II filament disassembly"/>
    <property type="evidence" value="ECO:0007669"/>
    <property type="project" value="TreeGrafter"/>
</dbReference>
<keyword evidence="4 8" id="KW-0418">Kinase</keyword>
<dbReference type="OrthoDB" id="301415at2759"/>
<evidence type="ECO:0000256" key="5">
    <source>
        <dbReference type="ARBA" id="ARBA00022840"/>
    </source>
</evidence>
<evidence type="ECO:0000256" key="1">
    <source>
        <dbReference type="ARBA" id="ARBA00022527"/>
    </source>
</evidence>
<evidence type="ECO:0000313" key="8">
    <source>
        <dbReference type="EMBL" id="KJE89314.1"/>
    </source>
</evidence>
<reference evidence="9" key="1">
    <citation type="submission" date="2011-02" db="EMBL/GenBank/DDBJ databases">
        <title>The Genome Sequence of Capsaspora owczarzaki ATCC 30864.</title>
        <authorList>
            <person name="Russ C."/>
            <person name="Cuomo C."/>
            <person name="Burger G."/>
            <person name="Gray M.W."/>
            <person name="Holland P.W.H."/>
            <person name="King N."/>
            <person name="Lang F.B.F."/>
            <person name="Roger A.J."/>
            <person name="Ruiz-Trillo I."/>
            <person name="Young S.K."/>
            <person name="Zeng Q."/>
            <person name="Gargeya S."/>
            <person name="Alvarado L."/>
            <person name="Berlin A."/>
            <person name="Chapman S.B."/>
            <person name="Chen Z."/>
            <person name="Freedman E."/>
            <person name="Gellesch M."/>
            <person name="Goldberg J."/>
            <person name="Griggs A."/>
            <person name="Gujja S."/>
            <person name="Heilman E."/>
            <person name="Heiman D."/>
            <person name="Howarth C."/>
            <person name="Mehta T."/>
            <person name="Neiman D."/>
            <person name="Pearson M."/>
            <person name="Roberts A."/>
            <person name="Saif S."/>
            <person name="Shea T."/>
            <person name="Shenoy N."/>
            <person name="Sisk P."/>
            <person name="Stolte C."/>
            <person name="Sykes S."/>
            <person name="White J."/>
            <person name="Yandava C."/>
            <person name="Haas B."/>
            <person name="Nusbaum C."/>
            <person name="Birren B."/>
        </authorList>
    </citation>
    <scope>NUCLEOTIDE SEQUENCE</scope>
    <source>
        <strain evidence="9">ATCC 30864</strain>
    </source>
</reference>
<dbReference type="Proteomes" id="UP000008743">
    <property type="component" value="Unassembled WGS sequence"/>
</dbReference>
<dbReference type="STRING" id="595528.A0A0D2X0M4"/>
<keyword evidence="5" id="KW-0067">ATP-binding</keyword>
<dbReference type="InParanoid" id="A0A0D2X0M4"/>
<feature type="compositionally biased region" description="Low complexity" evidence="6">
    <location>
        <begin position="1"/>
        <end position="49"/>
    </location>
</feature>
<dbReference type="InterPro" id="IPR004166">
    <property type="entry name" value="a-kinase_dom"/>
</dbReference>
<feature type="compositionally biased region" description="Low complexity" evidence="6">
    <location>
        <begin position="57"/>
        <end position="78"/>
    </location>
</feature>
<keyword evidence="2" id="KW-0808">Transferase</keyword>
<organism evidence="8 9">
    <name type="scientific">Capsaspora owczarzaki (strain ATCC 30864)</name>
    <dbReference type="NCBI Taxonomy" id="595528"/>
    <lineage>
        <taxon>Eukaryota</taxon>
        <taxon>Filasterea</taxon>
        <taxon>Capsaspora</taxon>
    </lineage>
</organism>
<keyword evidence="3" id="KW-0547">Nucleotide-binding</keyword>
<dbReference type="GO" id="GO:0004674">
    <property type="term" value="F:protein serine/threonine kinase activity"/>
    <property type="evidence" value="ECO:0007669"/>
    <property type="project" value="UniProtKB-KW"/>
</dbReference>
<keyword evidence="8" id="KW-0251">Elongation factor</keyword>
<feature type="compositionally biased region" description="Acidic residues" evidence="6">
    <location>
        <begin position="168"/>
        <end position="183"/>
    </location>
</feature>
<feature type="region of interest" description="Disordered" evidence="6">
    <location>
        <begin position="433"/>
        <end position="455"/>
    </location>
</feature>
<dbReference type="Gene3D" id="3.20.200.10">
    <property type="entry name" value="MHCK/EF2 kinase"/>
    <property type="match status" value="1"/>
</dbReference>
<dbReference type="Pfam" id="PF02816">
    <property type="entry name" value="Alpha_kinase"/>
    <property type="match status" value="1"/>
</dbReference>
<dbReference type="eggNOG" id="ENOG502QVA3">
    <property type="taxonomic scope" value="Eukaryota"/>
</dbReference>
<keyword evidence="8" id="KW-0648">Protein biosynthesis</keyword>
<evidence type="ECO:0000256" key="2">
    <source>
        <dbReference type="ARBA" id="ARBA00022679"/>
    </source>
</evidence>
<dbReference type="PROSITE" id="PS51158">
    <property type="entry name" value="ALPHA_KINASE"/>
    <property type="match status" value="1"/>
</dbReference>
<dbReference type="AlphaFoldDB" id="A0A0D2X0M4"/>
<dbReference type="Gene3D" id="3.30.200.20">
    <property type="entry name" value="Phosphorylase Kinase, domain 1"/>
    <property type="match status" value="2"/>
</dbReference>
<dbReference type="SMART" id="SM00811">
    <property type="entry name" value="Alpha_kinase"/>
    <property type="match status" value="1"/>
</dbReference>